<reference evidence="1 2" key="1">
    <citation type="submission" date="2016-11" db="EMBL/GenBank/DDBJ databases">
        <title>Trade-off between light-utilization and light-protection in marine flavobacteria.</title>
        <authorList>
            <person name="Kumagai Y."/>
        </authorList>
    </citation>
    <scope>NUCLEOTIDE SEQUENCE [LARGE SCALE GENOMIC DNA]</scope>
    <source>
        <strain evidence="1 2">JCM 13191</strain>
    </source>
</reference>
<dbReference type="RefSeq" id="WP_085765666.1">
    <property type="nucleotide sequence ID" value="NZ_CP019344.1"/>
</dbReference>
<dbReference type="Proteomes" id="UP000193431">
    <property type="component" value="Chromosome"/>
</dbReference>
<dbReference type="PROSITE" id="PS51257">
    <property type="entry name" value="PROKAR_LIPOPROTEIN"/>
    <property type="match status" value="1"/>
</dbReference>
<sequence length="123" mass="14437">MRFMILIVLIFATASCYENPRECSDFRTGSFEWTQESGGKLLTTTFTRTDSLQIETFEGVTDTSRVEWINECEWRIIPINPETNAESRAYLFKIMRTEKDSYDFEFRQSGRDQIYKGSATRID</sequence>
<proteinExistence type="predicted"/>
<accession>A0A1W6MH79</accession>
<organism evidence="1 2">
    <name type="scientific">Nonlabens spongiae</name>
    <dbReference type="NCBI Taxonomy" id="331648"/>
    <lineage>
        <taxon>Bacteria</taxon>
        <taxon>Pseudomonadati</taxon>
        <taxon>Bacteroidota</taxon>
        <taxon>Flavobacteriia</taxon>
        <taxon>Flavobacteriales</taxon>
        <taxon>Flavobacteriaceae</taxon>
        <taxon>Nonlabens</taxon>
    </lineage>
</organism>
<dbReference type="OrthoDB" id="1202013at2"/>
<dbReference type="EMBL" id="CP019344">
    <property type="protein sequence ID" value="ARN76866.1"/>
    <property type="molecule type" value="Genomic_DNA"/>
</dbReference>
<evidence type="ECO:0000313" key="1">
    <source>
        <dbReference type="EMBL" id="ARN76866.1"/>
    </source>
</evidence>
<keyword evidence="1" id="KW-0413">Isomerase</keyword>
<gene>
    <name evidence="1" type="ORF">BST97_01980</name>
</gene>
<evidence type="ECO:0000313" key="2">
    <source>
        <dbReference type="Proteomes" id="UP000193431"/>
    </source>
</evidence>
<keyword evidence="2" id="KW-1185">Reference proteome</keyword>
<dbReference type="STRING" id="331648.BST97_01980"/>
<dbReference type="AlphaFoldDB" id="A0A1W6MH79"/>
<name>A0A1W6MH79_9FLAO</name>
<protein>
    <submittedName>
        <fullName evidence="1">DNA topoisomerase IV</fullName>
    </submittedName>
</protein>
<dbReference type="GO" id="GO:0016853">
    <property type="term" value="F:isomerase activity"/>
    <property type="evidence" value="ECO:0007669"/>
    <property type="project" value="UniProtKB-KW"/>
</dbReference>